<feature type="region of interest" description="Disordered" evidence="9">
    <location>
        <begin position="110"/>
        <end position="200"/>
    </location>
</feature>
<evidence type="ECO:0000256" key="9">
    <source>
        <dbReference type="SAM" id="MobiDB-lite"/>
    </source>
</evidence>
<evidence type="ECO:0000313" key="10">
    <source>
        <dbReference type="EMBL" id="SBS88005.1"/>
    </source>
</evidence>
<evidence type="ECO:0000256" key="8">
    <source>
        <dbReference type="RuleBase" id="RU364004"/>
    </source>
</evidence>
<comment type="subunit">
    <text evidence="8">Component of the small nucleolar ribonucleoprotein particles containing H/ACA-type snoRNAs (H/ACA snoRNPs).</text>
</comment>
<evidence type="ECO:0000313" key="11">
    <source>
        <dbReference type="EMBL" id="SBS97958.1"/>
    </source>
</evidence>
<dbReference type="AlphaFoldDB" id="A0A1A8X2J5"/>
<dbReference type="GO" id="GO:0000454">
    <property type="term" value="P:snoRNA guided rRNA pseudouridine synthesis"/>
    <property type="evidence" value="ECO:0007669"/>
    <property type="project" value="TreeGrafter"/>
</dbReference>
<reference evidence="11" key="2">
    <citation type="submission" date="2016-05" db="EMBL/GenBank/DDBJ databases">
        <authorList>
            <person name="Lavstsen T."/>
            <person name="Jespersen J.S."/>
        </authorList>
    </citation>
    <scope>NUCLEOTIDE SEQUENCE [LARGE SCALE GENOMIC DNA]</scope>
</reference>
<dbReference type="PANTHER" id="PTHR23237">
    <property type="entry name" value="NUCLEOLAR PROTEIN FAMILY A MEMBER 1 SNORNP PROTEIN GAR1"/>
    <property type="match status" value="1"/>
</dbReference>
<dbReference type="FunFam" id="2.40.10.230:FF:000001">
    <property type="entry name" value="H/ACA ribonucleoprotein complex subunit"/>
    <property type="match status" value="1"/>
</dbReference>
<sequence>MGFFKKNKKGSFNRNFEKDVKMDRIILSGTYFKCCENDLVIKNKLENLVPYFNGRIFLENKEEIGKVDEILGPINEFYFSVKLKEGILAKSFSSDTQFFIDQSQTIPISRFLPQEKKEEKKKKKKRIPNRDKKKNNPNSTFKKPNNFSFGGQNRNDRGSSRNSGGGVNNYNSGNQRGGGKTGFRNRLSSGRKFGNQRGRF</sequence>
<comment type="similarity">
    <text evidence="7 8">Belongs to the GAR1 family.</text>
</comment>
<dbReference type="SUPFAM" id="SSF50447">
    <property type="entry name" value="Translation proteins"/>
    <property type="match status" value="1"/>
</dbReference>
<evidence type="ECO:0000256" key="1">
    <source>
        <dbReference type="ARBA" id="ARBA00004604"/>
    </source>
</evidence>
<dbReference type="EMBL" id="FLQV01000772">
    <property type="protein sequence ID" value="SBS97958.1"/>
    <property type="molecule type" value="Genomic_DNA"/>
</dbReference>
<evidence type="ECO:0000256" key="7">
    <source>
        <dbReference type="ARBA" id="ARBA00038293"/>
    </source>
</evidence>
<name>A0A1A8X2J5_PLAOA</name>
<dbReference type="Pfam" id="PF04410">
    <property type="entry name" value="Gar1"/>
    <property type="match status" value="1"/>
</dbReference>
<evidence type="ECO:0000256" key="4">
    <source>
        <dbReference type="ARBA" id="ARBA00022884"/>
    </source>
</evidence>
<dbReference type="InterPro" id="IPR038664">
    <property type="entry name" value="Gar1/Naf1_Cbf5-bd_sf"/>
</dbReference>
<keyword evidence="5 8" id="KW-0539">Nucleus</keyword>
<evidence type="ECO:0000256" key="2">
    <source>
        <dbReference type="ARBA" id="ARBA00022517"/>
    </source>
</evidence>
<reference evidence="12 13" key="1">
    <citation type="submission" date="2016-05" db="EMBL/GenBank/DDBJ databases">
        <authorList>
            <person name="Naeem Raeece"/>
        </authorList>
    </citation>
    <scope>NUCLEOTIDE SEQUENCE [LARGE SCALE GENOMIC DNA]</scope>
</reference>
<dbReference type="InterPro" id="IPR007504">
    <property type="entry name" value="H/ACA_rnp_Gar1/Naf1"/>
</dbReference>
<dbReference type="GO" id="GO:0034513">
    <property type="term" value="F:box H/ACA snoRNA binding"/>
    <property type="evidence" value="ECO:0007669"/>
    <property type="project" value="TreeGrafter"/>
</dbReference>
<gene>
    <name evidence="11" type="ORF">POVCU1_042340</name>
    <name evidence="10" type="ORF">POVCU2_0045770</name>
</gene>
<keyword evidence="4 8" id="KW-0694">RNA-binding</keyword>
<dbReference type="Proteomes" id="UP000078560">
    <property type="component" value="Unassembled WGS sequence"/>
</dbReference>
<organism evidence="11 12">
    <name type="scientific">Plasmodium ovale curtisi</name>
    <dbReference type="NCBI Taxonomy" id="864141"/>
    <lineage>
        <taxon>Eukaryota</taxon>
        <taxon>Sar</taxon>
        <taxon>Alveolata</taxon>
        <taxon>Apicomplexa</taxon>
        <taxon>Aconoidasida</taxon>
        <taxon>Haemosporida</taxon>
        <taxon>Plasmodiidae</taxon>
        <taxon>Plasmodium</taxon>
        <taxon>Plasmodium (Plasmodium)</taxon>
    </lineage>
</organism>
<keyword evidence="6 8" id="KW-0687">Ribonucleoprotein</keyword>
<dbReference type="EMBL" id="FLQU01000606">
    <property type="protein sequence ID" value="SBS88005.1"/>
    <property type="molecule type" value="Genomic_DNA"/>
</dbReference>
<dbReference type="Proteomes" id="UP000078546">
    <property type="component" value="Unassembled WGS sequence"/>
</dbReference>
<comment type="subcellular location">
    <subcellularLocation>
        <location evidence="1 8">Nucleus</location>
        <location evidence="1 8">Nucleolus</location>
    </subcellularLocation>
</comment>
<evidence type="ECO:0000313" key="12">
    <source>
        <dbReference type="Proteomes" id="UP000078546"/>
    </source>
</evidence>
<feature type="compositionally biased region" description="Basic residues" evidence="9">
    <location>
        <begin position="119"/>
        <end position="135"/>
    </location>
</feature>
<keyword evidence="2 8" id="KW-0690">Ribosome biogenesis</keyword>
<dbReference type="GO" id="GO:0031429">
    <property type="term" value="C:box H/ACA snoRNP complex"/>
    <property type="evidence" value="ECO:0007669"/>
    <property type="project" value="TreeGrafter"/>
</dbReference>
<dbReference type="Gene3D" id="2.40.10.230">
    <property type="entry name" value="Probable tRNA pseudouridine synthase domain"/>
    <property type="match status" value="1"/>
</dbReference>
<comment type="function">
    <text evidence="8">Required for ribosome biogenesis. Part of a complex which catalyzes pseudouridylation of rRNA. This involves the isomerization of uridine such that the ribose is subsequently attached to C5, instead of the normal N1. Pseudouridine ("psi") residues may serve to stabilize the conformation of rRNAs.</text>
</comment>
<evidence type="ECO:0000256" key="5">
    <source>
        <dbReference type="ARBA" id="ARBA00023242"/>
    </source>
</evidence>
<accession>A0A1A8X2J5</accession>
<evidence type="ECO:0000256" key="3">
    <source>
        <dbReference type="ARBA" id="ARBA00022552"/>
    </source>
</evidence>
<protein>
    <recommendedName>
        <fullName evidence="8">H/ACA ribonucleoprotein complex subunit</fullName>
    </recommendedName>
</protein>
<dbReference type="PANTHER" id="PTHR23237:SF6">
    <property type="entry name" value="H_ACA RIBONUCLEOPROTEIN COMPLEX SUBUNIT 1"/>
    <property type="match status" value="1"/>
</dbReference>
<feature type="compositionally biased region" description="Polar residues" evidence="9">
    <location>
        <begin position="139"/>
        <end position="149"/>
    </location>
</feature>
<evidence type="ECO:0000313" key="13">
    <source>
        <dbReference type="Proteomes" id="UP000078560"/>
    </source>
</evidence>
<evidence type="ECO:0000256" key="6">
    <source>
        <dbReference type="ARBA" id="ARBA00023274"/>
    </source>
</evidence>
<dbReference type="VEuPathDB" id="PlasmoDB:PocGH01_14017600"/>
<dbReference type="InterPro" id="IPR009000">
    <property type="entry name" value="Transl_B-barrel_sf"/>
</dbReference>
<keyword evidence="3 8" id="KW-0698">rRNA processing</keyword>
<proteinExistence type="inferred from homology"/>